<gene>
    <name evidence="5" type="ORF">SAMN05421774_10614</name>
</gene>
<dbReference type="SUPFAM" id="SSF52972">
    <property type="entry name" value="ITPase-like"/>
    <property type="match status" value="1"/>
</dbReference>
<dbReference type="OrthoDB" id="9813962at2"/>
<dbReference type="Proteomes" id="UP000186141">
    <property type="component" value="Unassembled WGS sequence"/>
</dbReference>
<dbReference type="AlphaFoldDB" id="A0A1N7PPD6"/>
<evidence type="ECO:0000313" key="6">
    <source>
        <dbReference type="Proteomes" id="UP000186141"/>
    </source>
</evidence>
<keyword evidence="6" id="KW-1185">Reference proteome</keyword>
<comment type="function">
    <text evidence="4">Nucleoside triphosphate pyrophosphatase. May have a dual role in cell division arrest and in preventing the incorporation of modified nucleotides into cellular nucleic acids.</text>
</comment>
<name>A0A1N7PPD6_9RHOB</name>
<dbReference type="NCBIfam" id="TIGR00172">
    <property type="entry name" value="maf"/>
    <property type="match status" value="1"/>
</dbReference>
<dbReference type="Pfam" id="PF02545">
    <property type="entry name" value="Maf"/>
    <property type="match status" value="1"/>
</dbReference>
<keyword evidence="2 4" id="KW-0378">Hydrolase</keyword>
<dbReference type="GO" id="GO:0005737">
    <property type="term" value="C:cytoplasm"/>
    <property type="evidence" value="ECO:0007669"/>
    <property type="project" value="UniProtKB-SubCell"/>
</dbReference>
<comment type="catalytic activity">
    <reaction evidence="4">
        <text>a 2'-deoxyribonucleoside 5'-triphosphate + H2O = a 2'-deoxyribonucleoside 5'-phosphate + diphosphate + H(+)</text>
        <dbReference type="Rhea" id="RHEA:44644"/>
        <dbReference type="ChEBI" id="CHEBI:15377"/>
        <dbReference type="ChEBI" id="CHEBI:15378"/>
        <dbReference type="ChEBI" id="CHEBI:33019"/>
        <dbReference type="ChEBI" id="CHEBI:61560"/>
        <dbReference type="ChEBI" id="CHEBI:65317"/>
        <dbReference type="EC" id="3.6.1.9"/>
    </reaction>
</comment>
<protein>
    <recommendedName>
        <fullName evidence="4">Nucleoside triphosphate pyrophosphatase</fullName>
        <ecNumber evidence="4">3.6.1.9</ecNumber>
    </recommendedName>
    <alternativeName>
        <fullName evidence="4">Nucleotide pyrophosphatase</fullName>
        <shortName evidence="4">Nucleotide PPase</shortName>
    </alternativeName>
</protein>
<evidence type="ECO:0000256" key="2">
    <source>
        <dbReference type="ARBA" id="ARBA00022801"/>
    </source>
</evidence>
<dbReference type="GO" id="GO:0009117">
    <property type="term" value="P:nucleotide metabolic process"/>
    <property type="evidence" value="ECO:0007669"/>
    <property type="project" value="UniProtKB-KW"/>
</dbReference>
<dbReference type="RefSeq" id="WP_076532411.1">
    <property type="nucleotide sequence ID" value="NZ_BMEH01000006.1"/>
</dbReference>
<feature type="active site" description="Proton acceptor" evidence="4">
    <location>
        <position position="75"/>
    </location>
</feature>
<evidence type="ECO:0000313" key="5">
    <source>
        <dbReference type="EMBL" id="SIT12466.1"/>
    </source>
</evidence>
<comment type="cofactor">
    <cofactor evidence="1 4">
        <name>a divalent metal cation</name>
        <dbReference type="ChEBI" id="CHEBI:60240"/>
    </cofactor>
</comment>
<organism evidence="5 6">
    <name type="scientific">Gemmobacter megaterium</name>
    <dbReference type="NCBI Taxonomy" id="1086013"/>
    <lineage>
        <taxon>Bacteria</taxon>
        <taxon>Pseudomonadati</taxon>
        <taxon>Pseudomonadota</taxon>
        <taxon>Alphaproteobacteria</taxon>
        <taxon>Rhodobacterales</taxon>
        <taxon>Paracoccaceae</taxon>
        <taxon>Gemmobacter</taxon>
    </lineage>
</organism>
<keyword evidence="3 4" id="KW-0546">Nucleotide metabolism</keyword>
<evidence type="ECO:0000256" key="4">
    <source>
        <dbReference type="HAMAP-Rule" id="MF_00528"/>
    </source>
</evidence>
<dbReference type="EC" id="3.6.1.9" evidence="4"/>
<reference evidence="5 6" key="1">
    <citation type="submission" date="2017-01" db="EMBL/GenBank/DDBJ databases">
        <authorList>
            <person name="Mah S.A."/>
            <person name="Swanson W.J."/>
            <person name="Moy G.W."/>
            <person name="Vacquier V.D."/>
        </authorList>
    </citation>
    <scope>NUCLEOTIDE SEQUENCE [LARGE SCALE GENOMIC DNA]</scope>
    <source>
        <strain evidence="5 6">DSM 26375</strain>
    </source>
</reference>
<comment type="similarity">
    <text evidence="4">Belongs to the Maf family.</text>
</comment>
<dbReference type="HAMAP" id="MF_00528">
    <property type="entry name" value="Maf"/>
    <property type="match status" value="1"/>
</dbReference>
<comment type="catalytic activity">
    <reaction evidence="4">
        <text>a ribonucleoside 5'-triphosphate + H2O = a ribonucleoside 5'-phosphate + diphosphate + H(+)</text>
        <dbReference type="Rhea" id="RHEA:23996"/>
        <dbReference type="ChEBI" id="CHEBI:15377"/>
        <dbReference type="ChEBI" id="CHEBI:15378"/>
        <dbReference type="ChEBI" id="CHEBI:33019"/>
        <dbReference type="ChEBI" id="CHEBI:58043"/>
        <dbReference type="ChEBI" id="CHEBI:61557"/>
        <dbReference type="EC" id="3.6.1.9"/>
    </reaction>
</comment>
<dbReference type="PANTHER" id="PTHR43213:SF5">
    <property type="entry name" value="BIFUNCTIONAL DTTP_UTP PYROPHOSPHATASE_METHYLTRANSFERASE PROTEIN-RELATED"/>
    <property type="match status" value="1"/>
</dbReference>
<dbReference type="InterPro" id="IPR029001">
    <property type="entry name" value="ITPase-like_fam"/>
</dbReference>
<dbReference type="InterPro" id="IPR003697">
    <property type="entry name" value="Maf-like"/>
</dbReference>
<evidence type="ECO:0000256" key="3">
    <source>
        <dbReference type="ARBA" id="ARBA00023080"/>
    </source>
</evidence>
<dbReference type="PIRSF" id="PIRSF006305">
    <property type="entry name" value="Maf"/>
    <property type="match status" value="1"/>
</dbReference>
<dbReference type="PANTHER" id="PTHR43213">
    <property type="entry name" value="BIFUNCTIONAL DTTP/UTP PYROPHOSPHATASE/METHYLTRANSFERASE PROTEIN-RELATED"/>
    <property type="match status" value="1"/>
</dbReference>
<sequence length="198" mass="21199">MSSLVLASASPIRAALLRDAGLEVVCHPAHIDEEAVRASLQAEGASPRDQADMLAEMKAAKLASRFPESVVIGCDQVLDLGGTVLSKPETPDAVRAQLTALRGRTHKLLSAVVVYQAGGPVWRHVGEVRLTMRDFSQEYLDSYIIRNSGAVLDSVGGYKLESEGVRLFSQIEGDYFTVLGLPLVALLGYLGQRGIIPA</sequence>
<accession>A0A1N7PPD6</accession>
<dbReference type="STRING" id="1086013.SAMN05421774_10614"/>
<proteinExistence type="inferred from homology"/>
<dbReference type="GO" id="GO:0047429">
    <property type="term" value="F:nucleoside triphosphate diphosphatase activity"/>
    <property type="evidence" value="ECO:0007669"/>
    <property type="project" value="UniProtKB-EC"/>
</dbReference>
<comment type="caution">
    <text evidence="4">Lacks conserved residue(s) required for the propagation of feature annotation.</text>
</comment>
<dbReference type="CDD" id="cd00555">
    <property type="entry name" value="Maf"/>
    <property type="match status" value="1"/>
</dbReference>
<evidence type="ECO:0000256" key="1">
    <source>
        <dbReference type="ARBA" id="ARBA00001968"/>
    </source>
</evidence>
<dbReference type="Gene3D" id="3.90.950.10">
    <property type="match status" value="1"/>
</dbReference>
<comment type="subcellular location">
    <subcellularLocation>
        <location evidence="4">Cytoplasm</location>
    </subcellularLocation>
</comment>
<dbReference type="EMBL" id="FTOT01000006">
    <property type="protein sequence ID" value="SIT12466.1"/>
    <property type="molecule type" value="Genomic_DNA"/>
</dbReference>
<keyword evidence="4" id="KW-0963">Cytoplasm</keyword>